<dbReference type="GO" id="GO:0006457">
    <property type="term" value="P:protein folding"/>
    <property type="evidence" value="ECO:0007669"/>
    <property type="project" value="TreeGrafter"/>
</dbReference>
<evidence type="ECO:0000259" key="3">
    <source>
        <dbReference type="SMART" id="SM01000"/>
    </source>
</evidence>
<dbReference type="STRING" id="933852.A0A0C3BAV8"/>
<evidence type="ECO:0000256" key="2">
    <source>
        <dbReference type="SAM" id="MobiDB-lite"/>
    </source>
</evidence>
<protein>
    <recommendedName>
        <fullName evidence="3">Activator of Hsp90 ATPase AHSA1-like N-terminal domain-containing protein</fullName>
    </recommendedName>
</protein>
<dbReference type="InterPro" id="IPR015310">
    <property type="entry name" value="AHSA1-like_N"/>
</dbReference>
<dbReference type="Gene3D" id="3.15.10.20">
    <property type="entry name" value="Activator of Hsp90 ATPase Aha1, N-terminal domain"/>
    <property type="match status" value="1"/>
</dbReference>
<evidence type="ECO:0000313" key="5">
    <source>
        <dbReference type="Proteomes" id="UP000054097"/>
    </source>
</evidence>
<comment type="similarity">
    <text evidence="1">Belongs to the AHA1 family.</text>
</comment>
<reference evidence="4 5" key="1">
    <citation type="submission" date="2014-04" db="EMBL/GenBank/DDBJ databases">
        <authorList>
            <consortium name="DOE Joint Genome Institute"/>
            <person name="Kuo A."/>
            <person name="Zuccaro A."/>
            <person name="Kohler A."/>
            <person name="Nagy L.G."/>
            <person name="Floudas D."/>
            <person name="Copeland A."/>
            <person name="Barry K.W."/>
            <person name="Cichocki N."/>
            <person name="Veneault-Fourrey C."/>
            <person name="LaButti K."/>
            <person name="Lindquist E.A."/>
            <person name="Lipzen A."/>
            <person name="Lundell T."/>
            <person name="Morin E."/>
            <person name="Murat C."/>
            <person name="Sun H."/>
            <person name="Tunlid A."/>
            <person name="Henrissat B."/>
            <person name="Grigoriev I.V."/>
            <person name="Hibbett D.S."/>
            <person name="Martin F."/>
            <person name="Nordberg H.P."/>
            <person name="Cantor M.N."/>
            <person name="Hua S.X."/>
        </authorList>
    </citation>
    <scope>NUCLEOTIDE SEQUENCE [LARGE SCALE GENOMIC DNA]</scope>
    <source>
        <strain evidence="4 5">MAFF 305830</strain>
    </source>
</reference>
<dbReference type="GO" id="GO:0005829">
    <property type="term" value="C:cytosol"/>
    <property type="evidence" value="ECO:0007669"/>
    <property type="project" value="TreeGrafter"/>
</dbReference>
<dbReference type="SMART" id="SM01000">
    <property type="entry name" value="Aha1_N"/>
    <property type="match status" value="1"/>
</dbReference>
<evidence type="ECO:0000256" key="1">
    <source>
        <dbReference type="ARBA" id="ARBA00006817"/>
    </source>
</evidence>
<dbReference type="AlphaFoldDB" id="A0A0C3BAV8"/>
<dbReference type="InterPro" id="IPR036338">
    <property type="entry name" value="Aha1"/>
</dbReference>
<dbReference type="PANTHER" id="PTHR13009:SF22">
    <property type="entry name" value="LD43819P"/>
    <property type="match status" value="1"/>
</dbReference>
<feature type="compositionally biased region" description="Low complexity" evidence="2">
    <location>
        <begin position="171"/>
        <end position="194"/>
    </location>
</feature>
<evidence type="ECO:0000313" key="4">
    <source>
        <dbReference type="EMBL" id="KIM28576.1"/>
    </source>
</evidence>
<dbReference type="HOGENOM" id="CLU_049046_3_0_1"/>
<gene>
    <name evidence="4" type="ORF">M408DRAFT_136776</name>
</gene>
<dbReference type="Proteomes" id="UP000054097">
    <property type="component" value="Unassembled WGS sequence"/>
</dbReference>
<dbReference type="PANTHER" id="PTHR13009">
    <property type="entry name" value="HEAT SHOCK PROTEIN 90 HSP90 CO-CHAPERONE AHA-1"/>
    <property type="match status" value="1"/>
</dbReference>
<feature type="region of interest" description="Disordered" evidence="2">
    <location>
        <begin position="165"/>
        <end position="194"/>
    </location>
</feature>
<organism evidence="4 5">
    <name type="scientific">Serendipita vermifera MAFF 305830</name>
    <dbReference type="NCBI Taxonomy" id="933852"/>
    <lineage>
        <taxon>Eukaryota</taxon>
        <taxon>Fungi</taxon>
        <taxon>Dikarya</taxon>
        <taxon>Basidiomycota</taxon>
        <taxon>Agaricomycotina</taxon>
        <taxon>Agaricomycetes</taxon>
        <taxon>Sebacinales</taxon>
        <taxon>Serendipitaceae</taxon>
        <taxon>Serendipita</taxon>
    </lineage>
</organism>
<dbReference type="GO" id="GO:0001671">
    <property type="term" value="F:ATPase activator activity"/>
    <property type="evidence" value="ECO:0007669"/>
    <property type="project" value="InterPro"/>
</dbReference>
<reference evidence="5" key="2">
    <citation type="submission" date="2015-01" db="EMBL/GenBank/DDBJ databases">
        <title>Evolutionary Origins and Diversification of the Mycorrhizal Mutualists.</title>
        <authorList>
            <consortium name="DOE Joint Genome Institute"/>
            <consortium name="Mycorrhizal Genomics Consortium"/>
            <person name="Kohler A."/>
            <person name="Kuo A."/>
            <person name="Nagy L.G."/>
            <person name="Floudas D."/>
            <person name="Copeland A."/>
            <person name="Barry K.W."/>
            <person name="Cichocki N."/>
            <person name="Veneault-Fourrey C."/>
            <person name="LaButti K."/>
            <person name="Lindquist E.A."/>
            <person name="Lipzen A."/>
            <person name="Lundell T."/>
            <person name="Morin E."/>
            <person name="Murat C."/>
            <person name="Riley R."/>
            <person name="Ohm R."/>
            <person name="Sun H."/>
            <person name="Tunlid A."/>
            <person name="Henrissat B."/>
            <person name="Grigoriev I.V."/>
            <person name="Hibbett D.S."/>
            <person name="Martin F."/>
        </authorList>
    </citation>
    <scope>NUCLEOTIDE SEQUENCE [LARGE SCALE GENOMIC DNA]</scope>
    <source>
        <strain evidence="5">MAFF 305830</strain>
    </source>
</reference>
<sequence>MAMSSSTANWHWKTKHVSGWAKEWFTSELAGASKQDGSDTITVERLTDFDGDVEIGQRKSKLITIYDCRITLTWSAEGADNTTIKGTIVIPEVSHENTIDGVSDYTYEYSTTSSTGDSKQIGALLARVKSLLPPLLEERFGAFPQALLDTHGKDITVVVASEGNTPSGSGTVTPARVPPTTAKSSTVSSGSTTTETSGVIKTATVKVSSRFMASAEDLWACSQTRTGFRCGVVLLHSRNLFLVVHFHCSLGELQVSASNWNLKEDDTGVAPVGVSNQVEKSTPKWC</sequence>
<dbReference type="OrthoDB" id="567237at2759"/>
<dbReference type="EMBL" id="KN824292">
    <property type="protein sequence ID" value="KIM28576.1"/>
    <property type="molecule type" value="Genomic_DNA"/>
</dbReference>
<dbReference type="Pfam" id="PF09229">
    <property type="entry name" value="Aha1_N"/>
    <property type="match status" value="1"/>
</dbReference>
<dbReference type="SUPFAM" id="SSF103111">
    <property type="entry name" value="Activator of Hsp90 ATPase, Aha1"/>
    <property type="match status" value="1"/>
</dbReference>
<accession>A0A0C3BAV8</accession>
<name>A0A0C3BAV8_SERVB</name>
<keyword evidence="5" id="KW-1185">Reference proteome</keyword>
<proteinExistence type="inferred from homology"/>
<feature type="domain" description="Activator of Hsp90 ATPase AHSA1-like N-terminal" evidence="3">
    <location>
        <begin position="14"/>
        <end position="153"/>
    </location>
</feature>
<dbReference type="GO" id="GO:0051087">
    <property type="term" value="F:protein-folding chaperone binding"/>
    <property type="evidence" value="ECO:0007669"/>
    <property type="project" value="InterPro"/>
</dbReference>